<feature type="transmembrane region" description="Helical" evidence="2">
    <location>
        <begin position="38"/>
        <end position="61"/>
    </location>
</feature>
<keyword evidence="4" id="KW-1185">Reference proteome</keyword>
<keyword evidence="2" id="KW-1133">Transmembrane helix</keyword>
<keyword evidence="2" id="KW-0472">Membrane</keyword>
<dbReference type="Gene3D" id="1.10.150.20">
    <property type="entry name" value="5' to 3' exonuclease, C-terminal subdomain"/>
    <property type="match status" value="1"/>
</dbReference>
<evidence type="ECO:0000313" key="3">
    <source>
        <dbReference type="EMBL" id="SMX36629.1"/>
    </source>
</evidence>
<sequence length="228" mass="23576">MAQKTEMEDCGLMSWTMAAMAAFVAFVLLIVLGDWRVISAIFVSLVILAALGLAFSTIFCAKLPGPVLPGGLPASARPAAAAPVARPAPSSPVAAPLAATPKPDPAPEPQPVVAAEPVPEPAPEPAPESPAEDTAPAEAAPVRPRMLDAAPEDGGDDLKQIKGIGPKLEQLCKSLGIYRFDQIAAWTEAEIAWVDSNLEGFKGRVIRDAWVAQAKDLARDKAGGGTGS</sequence>
<name>A0A238K153_9RHOB</name>
<dbReference type="Proteomes" id="UP000207598">
    <property type="component" value="Unassembled WGS sequence"/>
</dbReference>
<dbReference type="OrthoDB" id="9807941at2"/>
<feature type="transmembrane region" description="Helical" evidence="2">
    <location>
        <begin position="12"/>
        <end position="32"/>
    </location>
</feature>
<feature type="region of interest" description="Disordered" evidence="1">
    <location>
        <begin position="83"/>
        <end position="142"/>
    </location>
</feature>
<dbReference type="RefSeq" id="WP_094019793.1">
    <property type="nucleotide sequence ID" value="NZ_FXYF01000002.1"/>
</dbReference>
<feature type="compositionally biased region" description="Low complexity" evidence="1">
    <location>
        <begin position="132"/>
        <end position="142"/>
    </location>
</feature>
<feature type="compositionally biased region" description="Pro residues" evidence="1">
    <location>
        <begin position="118"/>
        <end position="128"/>
    </location>
</feature>
<gene>
    <name evidence="3" type="ORF">MAA8898_00936</name>
</gene>
<proteinExistence type="predicted"/>
<reference evidence="3 4" key="1">
    <citation type="submission" date="2017-05" db="EMBL/GenBank/DDBJ databases">
        <authorList>
            <person name="Song R."/>
            <person name="Chenine A.L."/>
            <person name="Ruprecht R.M."/>
        </authorList>
    </citation>
    <scope>NUCLEOTIDE SEQUENCE [LARGE SCALE GENOMIC DNA]</scope>
    <source>
        <strain evidence="3 4">CECT 8898</strain>
    </source>
</reference>
<accession>A0A238K153</accession>
<keyword evidence="2" id="KW-0812">Transmembrane</keyword>
<feature type="compositionally biased region" description="Low complexity" evidence="1">
    <location>
        <begin position="83"/>
        <end position="101"/>
    </location>
</feature>
<dbReference type="EMBL" id="FXYF01000002">
    <property type="protein sequence ID" value="SMX36629.1"/>
    <property type="molecule type" value="Genomic_DNA"/>
</dbReference>
<evidence type="ECO:0000256" key="2">
    <source>
        <dbReference type="SAM" id="Phobius"/>
    </source>
</evidence>
<organism evidence="3 4">
    <name type="scientific">Maliponia aquimaris</name>
    <dbReference type="NCBI Taxonomy" id="1673631"/>
    <lineage>
        <taxon>Bacteria</taxon>
        <taxon>Pseudomonadati</taxon>
        <taxon>Pseudomonadota</taxon>
        <taxon>Alphaproteobacteria</taxon>
        <taxon>Rhodobacterales</taxon>
        <taxon>Paracoccaceae</taxon>
        <taxon>Maliponia</taxon>
    </lineage>
</organism>
<evidence type="ECO:0000313" key="4">
    <source>
        <dbReference type="Proteomes" id="UP000207598"/>
    </source>
</evidence>
<protein>
    <submittedName>
        <fullName evidence="3">NADH dehydrogenase subunit E</fullName>
    </submittedName>
</protein>
<dbReference type="AlphaFoldDB" id="A0A238K153"/>
<evidence type="ECO:0000256" key="1">
    <source>
        <dbReference type="SAM" id="MobiDB-lite"/>
    </source>
</evidence>